<sequence length="282" mass="32628">MKLLVIGGQGMAGHMIVQYFQKQPSFEVKYTTRSPNDGIFFDAMKMETIDTIIKKIQPDYVINAIGLLNDRAENNQLEAIQVNSLFPHFLKRRLDETGGKLIHISTDCVFLGQMSKEMTNLNREGRYTEKDTPDGQTIYARTKFLGEVHTPPHITIRTSIIGPELKDGIGLFHWFMKQKGDINGYTNVYWNGVTSLQLAKAIHNVIEEGITGLYHLTAPEVISKYHLLKLIQHVFQKQDVVIHPFEDIKLDRTLRNTRDEKIFVPPYDQMIQELYEWMKHHE</sequence>
<comment type="caution">
    <text evidence="4">The sequence shown here is derived from an EMBL/GenBank/DDBJ whole genome shotgun (WGS) entry which is preliminary data.</text>
</comment>
<evidence type="ECO:0000256" key="2">
    <source>
        <dbReference type="RuleBase" id="RU364082"/>
    </source>
</evidence>
<dbReference type="InterPro" id="IPR029903">
    <property type="entry name" value="RmlD-like-bd"/>
</dbReference>
<dbReference type="CDD" id="cd05254">
    <property type="entry name" value="dTDP_HR_like_SDR_e"/>
    <property type="match status" value="1"/>
</dbReference>
<dbReference type="InterPro" id="IPR005913">
    <property type="entry name" value="dTDP_dehydrorham_reduct"/>
</dbReference>
<organism evidence="4 5">
    <name type="scientific">Pallidibacillus thermolactis</name>
    <dbReference type="NCBI Taxonomy" id="251051"/>
    <lineage>
        <taxon>Bacteria</taxon>
        <taxon>Bacillati</taxon>
        <taxon>Bacillota</taxon>
        <taxon>Bacilli</taxon>
        <taxon>Bacillales</taxon>
        <taxon>Bacillaceae</taxon>
        <taxon>Pallidibacillus</taxon>
    </lineage>
</organism>
<protein>
    <recommendedName>
        <fullName evidence="2">dTDP-4-dehydrorhamnose reductase</fullName>
        <ecNumber evidence="2">1.1.1.133</ecNumber>
    </recommendedName>
</protein>
<dbReference type="EMBL" id="JAOUSE010000031">
    <property type="protein sequence ID" value="MCU9594837.1"/>
    <property type="molecule type" value="Genomic_DNA"/>
</dbReference>
<accession>A0ABT2WHD6</accession>
<dbReference type="InterPro" id="IPR036291">
    <property type="entry name" value="NAD(P)-bd_dom_sf"/>
</dbReference>
<dbReference type="PANTHER" id="PTHR10491">
    <property type="entry name" value="DTDP-4-DEHYDRORHAMNOSE REDUCTASE"/>
    <property type="match status" value="1"/>
</dbReference>
<keyword evidence="2" id="KW-0521">NADP</keyword>
<dbReference type="Proteomes" id="UP001208656">
    <property type="component" value="Unassembled WGS sequence"/>
</dbReference>
<evidence type="ECO:0000256" key="1">
    <source>
        <dbReference type="ARBA" id="ARBA00010944"/>
    </source>
</evidence>
<keyword evidence="5" id="KW-1185">Reference proteome</keyword>
<dbReference type="PANTHER" id="PTHR10491:SF4">
    <property type="entry name" value="METHIONINE ADENOSYLTRANSFERASE 2 SUBUNIT BETA"/>
    <property type="match status" value="1"/>
</dbReference>
<evidence type="ECO:0000259" key="3">
    <source>
        <dbReference type="Pfam" id="PF04321"/>
    </source>
</evidence>
<dbReference type="Gene3D" id="3.40.50.720">
    <property type="entry name" value="NAD(P)-binding Rossmann-like Domain"/>
    <property type="match status" value="1"/>
</dbReference>
<dbReference type="Pfam" id="PF04321">
    <property type="entry name" value="RmlD_sub_bind"/>
    <property type="match status" value="1"/>
</dbReference>
<evidence type="ECO:0000313" key="4">
    <source>
        <dbReference type="EMBL" id="MCU9594837.1"/>
    </source>
</evidence>
<feature type="domain" description="RmlD-like substrate binding" evidence="3">
    <location>
        <begin position="1"/>
        <end position="245"/>
    </location>
</feature>
<comment type="pathway">
    <text evidence="2">Carbohydrate biosynthesis; dTDP-L-rhamnose biosynthesis.</text>
</comment>
<evidence type="ECO:0000313" key="5">
    <source>
        <dbReference type="Proteomes" id="UP001208656"/>
    </source>
</evidence>
<dbReference type="SUPFAM" id="SSF51735">
    <property type="entry name" value="NAD(P)-binding Rossmann-fold domains"/>
    <property type="match status" value="1"/>
</dbReference>
<dbReference type="EC" id="1.1.1.133" evidence="2"/>
<proteinExistence type="inferred from homology"/>
<keyword evidence="2" id="KW-0560">Oxidoreductase</keyword>
<name>A0ABT2WHD6_9BACI</name>
<comment type="function">
    <text evidence="2">Catalyzes the reduction of dTDP-6-deoxy-L-lyxo-4-hexulose to yield dTDP-L-rhamnose.</text>
</comment>
<reference evidence="4 5" key="1">
    <citation type="submission" date="2022-10" db="EMBL/GenBank/DDBJ databases">
        <title>Description of Fervidibacillus gen. nov. in the family Fervidibacillaceae fam. nov. with two species, Fervidibacillus albus sp. nov., and Fervidibacillus halotolerans sp. nov., isolated from tidal flat sediments.</title>
        <authorList>
            <person name="Kwon K.K."/>
            <person name="Yang S.-H."/>
        </authorList>
    </citation>
    <scope>NUCLEOTIDE SEQUENCE [LARGE SCALE GENOMIC DNA]</scope>
    <source>
        <strain evidence="4 5">DSM 23332</strain>
    </source>
</reference>
<comment type="similarity">
    <text evidence="1 2">Belongs to the dTDP-4-dehydrorhamnose reductase family.</text>
</comment>
<gene>
    <name evidence="4" type="ORF">OEV82_10355</name>
</gene>
<dbReference type="RefSeq" id="WP_263061830.1">
    <property type="nucleotide sequence ID" value="NZ_JAOUSE010000031.1"/>
</dbReference>